<dbReference type="PROSITE" id="PS00108">
    <property type="entry name" value="PROTEIN_KINASE_ST"/>
    <property type="match status" value="1"/>
</dbReference>
<reference evidence="3" key="2">
    <citation type="submission" date="2023-06" db="EMBL/GenBank/DDBJ databases">
        <authorList>
            <consortium name="Lawrence Berkeley National Laboratory"/>
            <person name="Haridas S."/>
            <person name="Hensen N."/>
            <person name="Bonometti L."/>
            <person name="Westerberg I."/>
            <person name="Brannstrom I.O."/>
            <person name="Guillou S."/>
            <person name="Cros-Aarteil S."/>
            <person name="Calhoun S."/>
            <person name="Kuo A."/>
            <person name="Mondo S."/>
            <person name="Pangilinan J."/>
            <person name="Riley R."/>
            <person name="Labutti K."/>
            <person name="Andreopoulos B."/>
            <person name="Lipzen A."/>
            <person name="Chen C."/>
            <person name="Yanf M."/>
            <person name="Daum C."/>
            <person name="Ng V."/>
            <person name="Clum A."/>
            <person name="Steindorff A."/>
            <person name="Ohm R."/>
            <person name="Martin F."/>
            <person name="Silar P."/>
            <person name="Natvig D."/>
            <person name="Lalanne C."/>
            <person name="Gautier V."/>
            <person name="Ament-Velasquez S.L."/>
            <person name="Kruys A."/>
            <person name="Hutchinson M.I."/>
            <person name="Powell A.J."/>
            <person name="Barry K."/>
            <person name="Miller A.N."/>
            <person name="Grigoriev I.V."/>
            <person name="Debuchy R."/>
            <person name="Gladieux P."/>
            <person name="Thoren M.H."/>
            <person name="Johannesson H."/>
        </authorList>
    </citation>
    <scope>NUCLEOTIDE SEQUENCE</scope>
    <source>
        <strain evidence="3">CBS 958.72</strain>
    </source>
</reference>
<dbReference type="SMART" id="SM00220">
    <property type="entry name" value="S_TKc"/>
    <property type="match status" value="1"/>
</dbReference>
<dbReference type="EMBL" id="JAULSN010000007">
    <property type="protein sequence ID" value="KAK3367070.1"/>
    <property type="molecule type" value="Genomic_DNA"/>
</dbReference>
<dbReference type="GO" id="GO:0005737">
    <property type="term" value="C:cytoplasm"/>
    <property type="evidence" value="ECO:0007669"/>
    <property type="project" value="TreeGrafter"/>
</dbReference>
<proteinExistence type="predicted"/>
<keyword evidence="3" id="KW-0808">Transferase</keyword>
<dbReference type="InterPro" id="IPR011009">
    <property type="entry name" value="Kinase-like_dom_sf"/>
</dbReference>
<dbReference type="AlphaFoldDB" id="A0AAE0JZW3"/>
<dbReference type="InterPro" id="IPR008271">
    <property type="entry name" value="Ser/Thr_kinase_AS"/>
</dbReference>
<dbReference type="Proteomes" id="UP001287356">
    <property type="component" value="Unassembled WGS sequence"/>
</dbReference>
<evidence type="ECO:0000313" key="3">
    <source>
        <dbReference type="EMBL" id="KAK3367070.1"/>
    </source>
</evidence>
<dbReference type="SUPFAM" id="SSF56112">
    <property type="entry name" value="Protein kinase-like (PK-like)"/>
    <property type="match status" value="1"/>
</dbReference>
<feature type="region of interest" description="Disordered" evidence="1">
    <location>
        <begin position="615"/>
        <end position="665"/>
    </location>
</feature>
<dbReference type="PANTHER" id="PTHR44167">
    <property type="entry name" value="OVARIAN-SPECIFIC SERINE/THREONINE-PROTEIN KINASE LOK-RELATED"/>
    <property type="match status" value="1"/>
</dbReference>
<dbReference type="Pfam" id="PF00069">
    <property type="entry name" value="Pkinase"/>
    <property type="match status" value="1"/>
</dbReference>
<dbReference type="Gene3D" id="1.10.510.10">
    <property type="entry name" value="Transferase(Phosphotransferase) domain 1"/>
    <property type="match status" value="1"/>
</dbReference>
<feature type="compositionally biased region" description="Basic and acidic residues" evidence="1">
    <location>
        <begin position="32"/>
        <end position="45"/>
    </location>
</feature>
<keyword evidence="3" id="KW-0418">Kinase</keyword>
<comment type="caution">
    <text evidence="3">The sequence shown here is derived from an EMBL/GenBank/DDBJ whole genome shotgun (WGS) entry which is preliminary data.</text>
</comment>
<feature type="region of interest" description="Disordered" evidence="1">
    <location>
        <begin position="22"/>
        <end position="84"/>
    </location>
</feature>
<dbReference type="PROSITE" id="PS50011">
    <property type="entry name" value="PROTEIN_KINASE_DOM"/>
    <property type="match status" value="1"/>
</dbReference>
<dbReference type="GO" id="GO:0005524">
    <property type="term" value="F:ATP binding"/>
    <property type="evidence" value="ECO:0007669"/>
    <property type="project" value="InterPro"/>
</dbReference>
<organism evidence="3 4">
    <name type="scientific">Lasiosphaeria ovina</name>
    <dbReference type="NCBI Taxonomy" id="92902"/>
    <lineage>
        <taxon>Eukaryota</taxon>
        <taxon>Fungi</taxon>
        <taxon>Dikarya</taxon>
        <taxon>Ascomycota</taxon>
        <taxon>Pezizomycotina</taxon>
        <taxon>Sordariomycetes</taxon>
        <taxon>Sordariomycetidae</taxon>
        <taxon>Sordariales</taxon>
        <taxon>Lasiosphaeriaceae</taxon>
        <taxon>Lasiosphaeria</taxon>
    </lineage>
</organism>
<feature type="domain" description="Protein kinase" evidence="2">
    <location>
        <begin position="263"/>
        <end position="501"/>
    </location>
</feature>
<accession>A0AAE0JZW3</accession>
<evidence type="ECO:0000256" key="1">
    <source>
        <dbReference type="SAM" id="MobiDB-lite"/>
    </source>
</evidence>
<dbReference type="GO" id="GO:0005634">
    <property type="term" value="C:nucleus"/>
    <property type="evidence" value="ECO:0007669"/>
    <property type="project" value="TreeGrafter"/>
</dbReference>
<name>A0AAE0JZW3_9PEZI</name>
<dbReference type="GO" id="GO:0051598">
    <property type="term" value="P:meiotic recombination checkpoint signaling"/>
    <property type="evidence" value="ECO:0007669"/>
    <property type="project" value="TreeGrafter"/>
</dbReference>
<sequence length="665" mass="73517">MADPNLIALLYPAGKSHILANESRTISMPENASRRVEPLREDRTRPPSPLTDDGDGDGDGDGVGVDNYNTNSNHKKNNNSRKTNQRAYEYMPCLKIKFDDQRKHRIGLVFGTSSTADIVLPMRDSLEGLAALQCALTFDDRGRLILRDLQGPGGRKKKHGTAVTYDGQGGEKRLNSTWILGGDEFTHENRSINIEFHENLIFEIVVAQHDTTSIQYQQKVAQFRSGATATLNELSFNGLGFQSMGSTATRSGAQTPSGVAPILVDDKELGRGAQAVVTRVWDVSTGRYYAAKRPLAKHSYGTLVMELKLQDQISHDNIVQYILEYSTAAPVPELVLDLEILRQGLSALRHLHEREDPIVHRDIKPGNILVQLRDPLHIKLSDFGLSKESQDYLNTFCGTRLYAAPEIFRHQSYDSAVDIWSLGVVIFECAHHLPEFRRSQPFDGLRWTDQIVAALCAQVEISYCPLLAFLSRAMLVIDPQPRYSAHRCWKETQQLEVSPCLSTPTPTSTLRPTPSALAQEDELTLTNLASGDRETTPRLASPPPLSASRKTSRVTESLYQPASRRQITNEELEYMLNKFPNPLHPLHVGSYLGQENDSEWSKSRFGSTVHVQPVLQGPVDGAAGDSSSVVLTDRYNDPRRAPAPLPNSPGAPAAALDVSDGAVSD</sequence>
<dbReference type="InterPro" id="IPR000719">
    <property type="entry name" value="Prot_kinase_dom"/>
</dbReference>
<protein>
    <submittedName>
        <fullName evidence="3">CAMK family protein kinase</fullName>
    </submittedName>
</protein>
<gene>
    <name evidence="3" type="ORF">B0T24DRAFT_669446</name>
</gene>
<dbReference type="Gene3D" id="3.30.200.20">
    <property type="entry name" value="Phosphorylase Kinase, domain 1"/>
    <property type="match status" value="1"/>
</dbReference>
<evidence type="ECO:0000313" key="4">
    <source>
        <dbReference type="Proteomes" id="UP001287356"/>
    </source>
</evidence>
<dbReference type="GO" id="GO:0004674">
    <property type="term" value="F:protein serine/threonine kinase activity"/>
    <property type="evidence" value="ECO:0007669"/>
    <property type="project" value="TreeGrafter"/>
</dbReference>
<keyword evidence="4" id="KW-1185">Reference proteome</keyword>
<reference evidence="3" key="1">
    <citation type="journal article" date="2023" name="Mol. Phylogenet. Evol.">
        <title>Genome-scale phylogeny and comparative genomics of the fungal order Sordariales.</title>
        <authorList>
            <person name="Hensen N."/>
            <person name="Bonometti L."/>
            <person name="Westerberg I."/>
            <person name="Brannstrom I.O."/>
            <person name="Guillou S."/>
            <person name="Cros-Aarteil S."/>
            <person name="Calhoun S."/>
            <person name="Haridas S."/>
            <person name="Kuo A."/>
            <person name="Mondo S."/>
            <person name="Pangilinan J."/>
            <person name="Riley R."/>
            <person name="LaButti K."/>
            <person name="Andreopoulos B."/>
            <person name="Lipzen A."/>
            <person name="Chen C."/>
            <person name="Yan M."/>
            <person name="Daum C."/>
            <person name="Ng V."/>
            <person name="Clum A."/>
            <person name="Steindorff A."/>
            <person name="Ohm R.A."/>
            <person name="Martin F."/>
            <person name="Silar P."/>
            <person name="Natvig D.O."/>
            <person name="Lalanne C."/>
            <person name="Gautier V."/>
            <person name="Ament-Velasquez S.L."/>
            <person name="Kruys A."/>
            <person name="Hutchinson M.I."/>
            <person name="Powell A.J."/>
            <person name="Barry K."/>
            <person name="Miller A.N."/>
            <person name="Grigoriev I.V."/>
            <person name="Debuchy R."/>
            <person name="Gladieux P."/>
            <person name="Hiltunen Thoren M."/>
            <person name="Johannesson H."/>
        </authorList>
    </citation>
    <scope>NUCLEOTIDE SEQUENCE</scope>
    <source>
        <strain evidence="3">CBS 958.72</strain>
    </source>
</reference>
<evidence type="ECO:0000259" key="2">
    <source>
        <dbReference type="PROSITE" id="PS50011"/>
    </source>
</evidence>
<feature type="region of interest" description="Disordered" evidence="1">
    <location>
        <begin position="527"/>
        <end position="562"/>
    </location>
</feature>
<dbReference type="PANTHER" id="PTHR44167:SF24">
    <property type="entry name" value="SERINE_THREONINE-PROTEIN KINASE CHK2"/>
    <property type="match status" value="1"/>
</dbReference>